<sequence length="389" mass="42792">MKLALTLMVRDEADIVSSMLDHHLAQGVDTIIVTDNGSIDGTTDILRDYETRGLIELRHDPRHLKQQSPVVTQMARDAATVHGADWVINADADEFFLPVDRSLTLHEAFEGIDPAIQAFLVPVTNLTGPGAVAGSGLQRLVYRDLRSDEQLAAAGLRAHPTADAVHIGDPEIDVIQGNHFVSLEGRGFPPAELAIEVLHLPWRSYEQFRHKVDVSGRAYESNPGLTPSPNHHGMRDYARLQAGALEDYYLLRHPSAAELEQGLADGVFTLETVLADHLTSVVADVPFSPEAAARHDRVAPALRDAEVRLGRLGATTARQAEQLDEKEAQLDAATGRIAELEAQVLHLEQVQALTDKHVANLEQHLHAVNDRWEVRVSNRLRRDGRRVSG</sequence>
<keyword evidence="1" id="KW-0175">Coiled coil</keyword>
<evidence type="ECO:0000313" key="3">
    <source>
        <dbReference type="Proteomes" id="UP001165586"/>
    </source>
</evidence>
<dbReference type="RefSeq" id="WP_259539790.1">
    <property type="nucleotide sequence ID" value="NZ_JANLCJ010000005.1"/>
</dbReference>
<accession>A0ABT2H4P1</accession>
<reference evidence="2" key="1">
    <citation type="submission" date="2022-08" db="EMBL/GenBank/DDBJ databases">
        <authorList>
            <person name="Deng Y."/>
            <person name="Han X.-F."/>
            <person name="Zhang Y.-Q."/>
        </authorList>
    </citation>
    <scope>NUCLEOTIDE SEQUENCE</scope>
    <source>
        <strain evidence="2">CPCC 203386</strain>
    </source>
</reference>
<evidence type="ECO:0000256" key="1">
    <source>
        <dbReference type="SAM" id="Coils"/>
    </source>
</evidence>
<proteinExistence type="predicted"/>
<dbReference type="Gene3D" id="3.90.550.10">
    <property type="entry name" value="Spore Coat Polysaccharide Biosynthesis Protein SpsA, Chain A"/>
    <property type="match status" value="1"/>
</dbReference>
<dbReference type="EMBL" id="JANLCJ010000005">
    <property type="protein sequence ID" value="MCS5734883.1"/>
    <property type="molecule type" value="Genomic_DNA"/>
</dbReference>
<dbReference type="SUPFAM" id="SSF53448">
    <property type="entry name" value="Nucleotide-diphospho-sugar transferases"/>
    <property type="match status" value="1"/>
</dbReference>
<protein>
    <submittedName>
        <fullName evidence="2">Glycosyltransferase family 2 protein</fullName>
    </submittedName>
</protein>
<dbReference type="Proteomes" id="UP001165586">
    <property type="component" value="Unassembled WGS sequence"/>
</dbReference>
<name>A0ABT2H4P1_9MICO</name>
<feature type="coiled-coil region" evidence="1">
    <location>
        <begin position="323"/>
        <end position="350"/>
    </location>
</feature>
<dbReference type="Pfam" id="PF13704">
    <property type="entry name" value="Glyco_tranf_2_4"/>
    <property type="match status" value="1"/>
</dbReference>
<organism evidence="2 3">
    <name type="scientific">Herbiconiux daphne</name>
    <dbReference type="NCBI Taxonomy" id="2970914"/>
    <lineage>
        <taxon>Bacteria</taxon>
        <taxon>Bacillati</taxon>
        <taxon>Actinomycetota</taxon>
        <taxon>Actinomycetes</taxon>
        <taxon>Micrococcales</taxon>
        <taxon>Microbacteriaceae</taxon>
        <taxon>Herbiconiux</taxon>
    </lineage>
</organism>
<dbReference type="InterPro" id="IPR029044">
    <property type="entry name" value="Nucleotide-diphossugar_trans"/>
</dbReference>
<keyword evidence="3" id="KW-1185">Reference proteome</keyword>
<comment type="caution">
    <text evidence="2">The sequence shown here is derived from an EMBL/GenBank/DDBJ whole genome shotgun (WGS) entry which is preliminary data.</text>
</comment>
<evidence type="ECO:0000313" key="2">
    <source>
        <dbReference type="EMBL" id="MCS5734883.1"/>
    </source>
</evidence>
<gene>
    <name evidence="2" type="ORF">N1032_14150</name>
</gene>